<dbReference type="InterPro" id="IPR011009">
    <property type="entry name" value="Kinase-like_dom_sf"/>
</dbReference>
<dbReference type="SMART" id="SM00220">
    <property type="entry name" value="S_TKc"/>
    <property type="match status" value="1"/>
</dbReference>
<keyword evidence="12" id="KW-1185">Reference proteome</keyword>
<gene>
    <name evidence="11" type="ORF">TWF481_009121</name>
</gene>
<sequence length="282" mass="32348">MQSIAITMMRKSASGVEQQLGDILCDEIFNTDPNGSTALKTPLPELSTDESRDCLLEPIYEYKGFAIKYTVRYREISMAKLAADCGIKVHGYVVRRYEDYPELGLCRVGLVMEIGRSLADYIKTITDNEPEKLRVKNEMISVVERLHTERRLIHGDIKPSNFLICWDGKIRLCDFEGAKPEDEPAEIWEALQDDLGITPYTDRYQSKHREAYVPPTRNDDWYSLAISVWELYTGKTAFGSISTTEELREHQRSGQTVDLTEVKDIETREWIRKILREGGALV</sequence>
<evidence type="ECO:0000313" key="11">
    <source>
        <dbReference type="EMBL" id="KAK6501280.1"/>
    </source>
</evidence>
<evidence type="ECO:0000313" key="12">
    <source>
        <dbReference type="Proteomes" id="UP001370758"/>
    </source>
</evidence>
<keyword evidence="2" id="KW-0547">Nucleotide-binding</keyword>
<keyword evidence="4" id="KW-0067">ATP-binding</keyword>
<dbReference type="InterPro" id="IPR000719">
    <property type="entry name" value="Prot_kinase_dom"/>
</dbReference>
<dbReference type="PANTHER" id="PTHR48013">
    <property type="entry name" value="DUAL SPECIFICITY MITOGEN-ACTIVATED PROTEIN KINASE KINASE 5-RELATED"/>
    <property type="match status" value="1"/>
</dbReference>
<evidence type="ECO:0000256" key="1">
    <source>
        <dbReference type="ARBA" id="ARBA00022679"/>
    </source>
</evidence>
<comment type="caution">
    <text evidence="11">The sequence shown here is derived from an EMBL/GenBank/DDBJ whole genome shotgun (WGS) entry which is preliminary data.</text>
</comment>
<proteinExistence type="inferred from homology"/>
<dbReference type="PANTHER" id="PTHR48013:SF9">
    <property type="entry name" value="DUAL SPECIFICITY MITOGEN-ACTIVATED PROTEIN KINASE KINASE 5"/>
    <property type="match status" value="1"/>
</dbReference>
<comment type="catalytic activity">
    <reaction evidence="8">
        <text>L-threonyl-[protein] + ATP = O-phospho-L-threonyl-[protein] + ADP + H(+)</text>
        <dbReference type="Rhea" id="RHEA:46608"/>
        <dbReference type="Rhea" id="RHEA-COMP:11060"/>
        <dbReference type="Rhea" id="RHEA-COMP:11605"/>
        <dbReference type="ChEBI" id="CHEBI:15378"/>
        <dbReference type="ChEBI" id="CHEBI:30013"/>
        <dbReference type="ChEBI" id="CHEBI:30616"/>
        <dbReference type="ChEBI" id="CHEBI:61977"/>
        <dbReference type="ChEBI" id="CHEBI:456216"/>
        <dbReference type="EC" id="2.7.12.2"/>
    </reaction>
</comment>
<dbReference type="PROSITE" id="PS50011">
    <property type="entry name" value="PROTEIN_KINASE_DOM"/>
    <property type="match status" value="1"/>
</dbReference>
<evidence type="ECO:0000256" key="4">
    <source>
        <dbReference type="ARBA" id="ARBA00022840"/>
    </source>
</evidence>
<dbReference type="EMBL" id="JAVHJL010000006">
    <property type="protein sequence ID" value="KAK6501280.1"/>
    <property type="molecule type" value="Genomic_DNA"/>
</dbReference>
<evidence type="ECO:0000256" key="5">
    <source>
        <dbReference type="ARBA" id="ARBA00038035"/>
    </source>
</evidence>
<reference evidence="11 12" key="1">
    <citation type="submission" date="2023-08" db="EMBL/GenBank/DDBJ databases">
        <authorList>
            <person name="Palmer J.M."/>
        </authorList>
    </citation>
    <scope>NUCLEOTIDE SEQUENCE [LARGE SCALE GENOMIC DNA]</scope>
    <source>
        <strain evidence="11 12">TWF481</strain>
    </source>
</reference>
<dbReference type="PROSITE" id="PS00108">
    <property type="entry name" value="PROTEIN_KINASE_ST"/>
    <property type="match status" value="1"/>
</dbReference>
<dbReference type="Pfam" id="PF00069">
    <property type="entry name" value="Pkinase"/>
    <property type="match status" value="1"/>
</dbReference>
<evidence type="ECO:0000256" key="3">
    <source>
        <dbReference type="ARBA" id="ARBA00022777"/>
    </source>
</evidence>
<dbReference type="Proteomes" id="UP001370758">
    <property type="component" value="Unassembled WGS sequence"/>
</dbReference>
<evidence type="ECO:0000256" key="6">
    <source>
        <dbReference type="ARBA" id="ARBA00038999"/>
    </source>
</evidence>
<evidence type="ECO:0000256" key="8">
    <source>
        <dbReference type="ARBA" id="ARBA00049299"/>
    </source>
</evidence>
<evidence type="ECO:0000256" key="9">
    <source>
        <dbReference type="ARBA" id="ARBA00051693"/>
    </source>
</evidence>
<name>A0AAV9W4U1_9PEZI</name>
<organism evidence="11 12">
    <name type="scientific">Arthrobotrys musiformis</name>
    <dbReference type="NCBI Taxonomy" id="47236"/>
    <lineage>
        <taxon>Eukaryota</taxon>
        <taxon>Fungi</taxon>
        <taxon>Dikarya</taxon>
        <taxon>Ascomycota</taxon>
        <taxon>Pezizomycotina</taxon>
        <taxon>Orbiliomycetes</taxon>
        <taxon>Orbiliales</taxon>
        <taxon>Orbiliaceae</taxon>
        <taxon>Arthrobotrys</taxon>
    </lineage>
</organism>
<accession>A0AAV9W4U1</accession>
<keyword evidence="1" id="KW-0808">Transferase</keyword>
<evidence type="ECO:0000256" key="7">
    <source>
        <dbReference type="ARBA" id="ARBA00049014"/>
    </source>
</evidence>
<keyword evidence="3" id="KW-0418">Kinase</keyword>
<protein>
    <recommendedName>
        <fullName evidence="6">mitogen-activated protein kinase kinase</fullName>
        <ecNumber evidence="6">2.7.12.2</ecNumber>
    </recommendedName>
</protein>
<evidence type="ECO:0000259" key="10">
    <source>
        <dbReference type="PROSITE" id="PS50011"/>
    </source>
</evidence>
<evidence type="ECO:0000256" key="2">
    <source>
        <dbReference type="ARBA" id="ARBA00022741"/>
    </source>
</evidence>
<dbReference type="InterPro" id="IPR008271">
    <property type="entry name" value="Ser/Thr_kinase_AS"/>
</dbReference>
<comment type="similarity">
    <text evidence="5">Belongs to the protein kinase superfamily. STE Ser/Thr protein kinase family. MAP kinase kinase subfamily.</text>
</comment>
<dbReference type="Gene3D" id="1.10.510.10">
    <property type="entry name" value="Transferase(Phosphotransferase) domain 1"/>
    <property type="match status" value="1"/>
</dbReference>
<dbReference type="AlphaFoldDB" id="A0AAV9W4U1"/>
<dbReference type="GO" id="GO:0004708">
    <property type="term" value="F:MAP kinase kinase activity"/>
    <property type="evidence" value="ECO:0007669"/>
    <property type="project" value="UniProtKB-EC"/>
</dbReference>
<dbReference type="SUPFAM" id="SSF56112">
    <property type="entry name" value="Protein kinase-like (PK-like)"/>
    <property type="match status" value="1"/>
</dbReference>
<comment type="catalytic activity">
    <reaction evidence="9">
        <text>L-tyrosyl-[protein] + ATP = O-phospho-L-tyrosyl-[protein] + ADP + H(+)</text>
        <dbReference type="Rhea" id="RHEA:10596"/>
        <dbReference type="Rhea" id="RHEA-COMP:10136"/>
        <dbReference type="Rhea" id="RHEA-COMP:20101"/>
        <dbReference type="ChEBI" id="CHEBI:15378"/>
        <dbReference type="ChEBI" id="CHEBI:30616"/>
        <dbReference type="ChEBI" id="CHEBI:46858"/>
        <dbReference type="ChEBI" id="CHEBI:61978"/>
        <dbReference type="ChEBI" id="CHEBI:456216"/>
        <dbReference type="EC" id="2.7.12.2"/>
    </reaction>
</comment>
<dbReference type="EC" id="2.7.12.2" evidence="6"/>
<feature type="domain" description="Protein kinase" evidence="10">
    <location>
        <begin position="1"/>
        <end position="282"/>
    </location>
</feature>
<dbReference type="GO" id="GO:0005524">
    <property type="term" value="F:ATP binding"/>
    <property type="evidence" value="ECO:0007669"/>
    <property type="project" value="UniProtKB-KW"/>
</dbReference>
<comment type="catalytic activity">
    <reaction evidence="7">
        <text>L-seryl-[protein] + ATP = O-phospho-L-seryl-[protein] + ADP + H(+)</text>
        <dbReference type="Rhea" id="RHEA:17989"/>
        <dbReference type="Rhea" id="RHEA-COMP:9863"/>
        <dbReference type="Rhea" id="RHEA-COMP:11604"/>
        <dbReference type="ChEBI" id="CHEBI:15378"/>
        <dbReference type="ChEBI" id="CHEBI:29999"/>
        <dbReference type="ChEBI" id="CHEBI:30616"/>
        <dbReference type="ChEBI" id="CHEBI:83421"/>
        <dbReference type="ChEBI" id="CHEBI:456216"/>
        <dbReference type="EC" id="2.7.12.2"/>
    </reaction>
</comment>